<proteinExistence type="predicted"/>
<dbReference type="EMBL" id="CM046393">
    <property type="protein sequence ID" value="KAI8551886.1"/>
    <property type="molecule type" value="Genomic_DNA"/>
</dbReference>
<accession>A0ACC0NGA4</accession>
<gene>
    <name evidence="1" type="ORF">RHMOL_Rhmol06G0221800</name>
</gene>
<comment type="caution">
    <text evidence="1">The sequence shown here is derived from an EMBL/GenBank/DDBJ whole genome shotgun (WGS) entry which is preliminary data.</text>
</comment>
<evidence type="ECO:0000313" key="2">
    <source>
        <dbReference type="Proteomes" id="UP001062846"/>
    </source>
</evidence>
<name>A0ACC0NGA4_RHOML</name>
<sequence>MVERKLFKTKLCVLYQKGHCHRQTCSFAHGDAELRRFSGSFNDYAGWVYLNAACSSCLHVLCFLLIKKKGKSTISVGSTYDIQVVFSTGVSSISGRRDYRGNDFRNRLDRRHSPRRRYSPGRDAGGRHTLRGYSRSSSPGKRSVNQHELKLSSIVYASEKKRRNRQQLDGQSDFSGSGKISDGTEDHIRDRKLTPSDSKGVLREQLRQVQSDINMLSSHKSELQTYLEERVQEIDCLTSRIQELEMQLGQEKDECKRSHDRLQKLGEELASDATRLVNEEDLGINILSEGDITGNLRLSPLNELQKIASPNKKRLRVNVETAEELKSANLMKGDGTLTGVARSVKHSRWNEQHAQFNNTRDGEVDFNGTGDHRIVTNEAIPKRGKFVFANVPSAEKGSELGLVPPTGMAAHAVDEGLETMEVEGNLDVFETASVALEKGATNGMPGLPFPLPPPPPPLSHHAYSKYKDKDVNQEVEALEEEMVEVDVV</sequence>
<reference evidence="1" key="1">
    <citation type="submission" date="2022-02" db="EMBL/GenBank/DDBJ databases">
        <title>Plant Genome Project.</title>
        <authorList>
            <person name="Zhang R.-G."/>
        </authorList>
    </citation>
    <scope>NUCLEOTIDE SEQUENCE</scope>
    <source>
        <strain evidence="1">AT1</strain>
    </source>
</reference>
<evidence type="ECO:0000313" key="1">
    <source>
        <dbReference type="EMBL" id="KAI8551886.1"/>
    </source>
</evidence>
<keyword evidence="2" id="KW-1185">Reference proteome</keyword>
<protein>
    <submittedName>
        <fullName evidence="1">Uncharacterized protein</fullName>
    </submittedName>
</protein>
<dbReference type="Proteomes" id="UP001062846">
    <property type="component" value="Chromosome 6"/>
</dbReference>
<organism evidence="1 2">
    <name type="scientific">Rhododendron molle</name>
    <name type="common">Chinese azalea</name>
    <name type="synonym">Azalea mollis</name>
    <dbReference type="NCBI Taxonomy" id="49168"/>
    <lineage>
        <taxon>Eukaryota</taxon>
        <taxon>Viridiplantae</taxon>
        <taxon>Streptophyta</taxon>
        <taxon>Embryophyta</taxon>
        <taxon>Tracheophyta</taxon>
        <taxon>Spermatophyta</taxon>
        <taxon>Magnoliopsida</taxon>
        <taxon>eudicotyledons</taxon>
        <taxon>Gunneridae</taxon>
        <taxon>Pentapetalae</taxon>
        <taxon>asterids</taxon>
        <taxon>Ericales</taxon>
        <taxon>Ericaceae</taxon>
        <taxon>Ericoideae</taxon>
        <taxon>Rhodoreae</taxon>
        <taxon>Rhododendron</taxon>
    </lineage>
</organism>